<dbReference type="Pfam" id="PF14905">
    <property type="entry name" value="OMP_b-brl_3"/>
    <property type="match status" value="1"/>
</dbReference>
<protein>
    <submittedName>
        <fullName evidence="3">TonB-dependent receptor</fullName>
    </submittedName>
</protein>
<dbReference type="SUPFAM" id="SSF56935">
    <property type="entry name" value="Porins"/>
    <property type="match status" value="1"/>
</dbReference>
<dbReference type="RefSeq" id="WP_247808776.1">
    <property type="nucleotide sequence ID" value="NZ_CP095855.1"/>
</dbReference>
<reference evidence="3 4" key="1">
    <citation type="submission" date="2022-04" db="EMBL/GenBank/DDBJ databases">
        <title>The arsenic-methylating capacity of Chitinophaga filiformis YT5 during chitin decomposition.</title>
        <authorList>
            <person name="Chen G."/>
            <person name="Liang Y."/>
        </authorList>
    </citation>
    <scope>NUCLEOTIDE SEQUENCE [LARGE SCALE GENOMIC DNA]</scope>
    <source>
        <strain evidence="3 4">YT5</strain>
    </source>
</reference>
<feature type="signal peptide" evidence="1">
    <location>
        <begin position="1"/>
        <end position="21"/>
    </location>
</feature>
<dbReference type="PANTHER" id="PTHR40980">
    <property type="entry name" value="PLUG DOMAIN-CONTAINING PROTEIN"/>
    <property type="match status" value="1"/>
</dbReference>
<feature type="chain" id="PRO_5046721607" evidence="1">
    <location>
        <begin position="22"/>
        <end position="802"/>
    </location>
</feature>
<organism evidence="3 4">
    <name type="scientific">Chitinophaga filiformis</name>
    <name type="common">Myxococcus filiformis</name>
    <name type="synonym">Flexibacter filiformis</name>
    <dbReference type="NCBI Taxonomy" id="104663"/>
    <lineage>
        <taxon>Bacteria</taxon>
        <taxon>Pseudomonadati</taxon>
        <taxon>Bacteroidota</taxon>
        <taxon>Chitinophagia</taxon>
        <taxon>Chitinophagales</taxon>
        <taxon>Chitinophagaceae</taxon>
        <taxon>Chitinophaga</taxon>
    </lineage>
</organism>
<name>A0ABY4HSK5_CHIFI</name>
<dbReference type="Gene3D" id="2.170.130.10">
    <property type="entry name" value="TonB-dependent receptor, plug domain"/>
    <property type="match status" value="1"/>
</dbReference>
<dbReference type="Proteomes" id="UP000830198">
    <property type="component" value="Chromosome"/>
</dbReference>
<dbReference type="EMBL" id="CP095855">
    <property type="protein sequence ID" value="UPK66565.1"/>
    <property type="molecule type" value="Genomic_DNA"/>
</dbReference>
<sequence>MLKIAATIIFSLILISTYAQVSVQGKVTDNNRNPLAFATVSMQQGKIVVYNTLTDSTGHYLLSNIKPGEYKLLVRPGTFRDTIIPLAIHKDTTLHISYDKIQTLSEVVIRSQKPVFERTIDRLRFNVAGTDLVFGNNIWDVLEKTPLVNASSDGTLEISGTANAIVYINNKKKILSGNALKNYLSSIPSDNLEAIEVMTTPPSKYDAEGGAGIINIIIKKNKAEGLNGNSVLSARQSAVNSQAASIYLNHRKGKWNIYTDLYAGNRKRKPDFNKNIHYPAGDGDGLVQRNIHASNEFRVLYPGANLGVDYQLNRNNVIGVLFDYSGDWHKETRDAYSRDHYGHADSLRFTSNKDDLNSQTYSLNLNYQGKLDSTGTTLSVDLDILEYRSGNKSLSKTEVLDIDTYKSILTTDWFRSSAPQNISNKSAKADLEWPIGKKSSLDLGAKVSLSSIDNNLVFENWTPDYTWVHDPTRSNLFKYDENISSLYAIWNSEINTQWSYQLGMRVENTVAKGWLNGSRVVDRNYTNVFPTAFLKYTTAKNRTYVLAVSSRITRPGFWDVNPFRTYTTDQTYFEGNPFLKPSKYYRQELSHTLEGKTGTYTFQVAASQLLDEFYALPYNPSGNIIANRKTNYGNKYSYSGAMVYYNKLLPWWTLSGSVLTGYVISRGKYADSVNIDNESFVVSLSANQTFSISKKKGLSCTVIAKNTFPVTIVNTRISNRLETEIRLRKTIQSFNIVLSAQDLFKSNMDRYNIVLDGLRIIDKNYHDTRSVALSVSYNFGKSTVKSKRDRDTGNDDVKGRIM</sequence>
<evidence type="ECO:0000313" key="3">
    <source>
        <dbReference type="EMBL" id="UPK66565.1"/>
    </source>
</evidence>
<dbReference type="InterPro" id="IPR008969">
    <property type="entry name" value="CarboxyPept-like_regulatory"/>
</dbReference>
<keyword evidence="4" id="KW-1185">Reference proteome</keyword>
<dbReference type="SUPFAM" id="SSF49464">
    <property type="entry name" value="Carboxypeptidase regulatory domain-like"/>
    <property type="match status" value="1"/>
</dbReference>
<gene>
    <name evidence="3" type="ORF">MYF79_16625</name>
</gene>
<dbReference type="Pfam" id="PF13620">
    <property type="entry name" value="CarboxypepD_reg"/>
    <property type="match status" value="1"/>
</dbReference>
<feature type="domain" description="Outer membrane protein beta-barrel" evidence="2">
    <location>
        <begin position="370"/>
        <end position="777"/>
    </location>
</feature>
<keyword evidence="1" id="KW-0732">Signal</keyword>
<evidence type="ECO:0000256" key="1">
    <source>
        <dbReference type="SAM" id="SignalP"/>
    </source>
</evidence>
<dbReference type="PANTHER" id="PTHR40980:SF4">
    <property type="entry name" value="TONB-DEPENDENT RECEPTOR-LIKE BETA-BARREL DOMAIN-CONTAINING PROTEIN"/>
    <property type="match status" value="1"/>
</dbReference>
<proteinExistence type="predicted"/>
<dbReference type="InterPro" id="IPR041700">
    <property type="entry name" value="OMP_b-brl_3"/>
</dbReference>
<dbReference type="InterPro" id="IPR037066">
    <property type="entry name" value="Plug_dom_sf"/>
</dbReference>
<accession>A0ABY4HSK5</accession>
<keyword evidence="3" id="KW-0675">Receptor</keyword>
<evidence type="ECO:0000259" key="2">
    <source>
        <dbReference type="Pfam" id="PF14905"/>
    </source>
</evidence>
<dbReference type="Gene3D" id="2.60.40.1120">
    <property type="entry name" value="Carboxypeptidase-like, regulatory domain"/>
    <property type="match status" value="1"/>
</dbReference>
<evidence type="ECO:0000313" key="4">
    <source>
        <dbReference type="Proteomes" id="UP000830198"/>
    </source>
</evidence>